<sequence>MNEILNIKKIRKERNLTVSQLSYKSGVSRGYITELENAKYENPSLQIICSLSRALRVTPNDLIDKRLWE</sequence>
<keyword evidence="3" id="KW-1185">Reference proteome</keyword>
<dbReference type="SUPFAM" id="SSF47413">
    <property type="entry name" value="lambda repressor-like DNA-binding domains"/>
    <property type="match status" value="1"/>
</dbReference>
<name>A0ABS7AMS6_9CLOT</name>
<dbReference type="PROSITE" id="PS50943">
    <property type="entry name" value="HTH_CROC1"/>
    <property type="match status" value="1"/>
</dbReference>
<dbReference type="InterPro" id="IPR001387">
    <property type="entry name" value="Cro/C1-type_HTH"/>
</dbReference>
<dbReference type="RefSeq" id="WP_219777850.1">
    <property type="nucleotide sequence ID" value="NZ_JAHXPT010000001.1"/>
</dbReference>
<proteinExistence type="predicted"/>
<dbReference type="Pfam" id="PF01381">
    <property type="entry name" value="HTH_3"/>
    <property type="match status" value="1"/>
</dbReference>
<organism evidence="2 3">
    <name type="scientific">Clostridium weizhouense</name>
    <dbReference type="NCBI Taxonomy" id="2859781"/>
    <lineage>
        <taxon>Bacteria</taxon>
        <taxon>Bacillati</taxon>
        <taxon>Bacillota</taxon>
        <taxon>Clostridia</taxon>
        <taxon>Eubacteriales</taxon>
        <taxon>Clostridiaceae</taxon>
        <taxon>Clostridium</taxon>
    </lineage>
</organism>
<accession>A0ABS7AMS6</accession>
<evidence type="ECO:0000313" key="3">
    <source>
        <dbReference type="Proteomes" id="UP001519921"/>
    </source>
</evidence>
<feature type="domain" description="HTH cro/C1-type" evidence="1">
    <location>
        <begin position="7"/>
        <end position="62"/>
    </location>
</feature>
<dbReference type="EMBL" id="JAHXPT010000001">
    <property type="protein sequence ID" value="MBW6408795.1"/>
    <property type="molecule type" value="Genomic_DNA"/>
</dbReference>
<gene>
    <name evidence="2" type="ORF">KYD98_01660</name>
</gene>
<dbReference type="Proteomes" id="UP001519921">
    <property type="component" value="Unassembled WGS sequence"/>
</dbReference>
<dbReference type="Gene3D" id="1.10.260.40">
    <property type="entry name" value="lambda repressor-like DNA-binding domains"/>
    <property type="match status" value="1"/>
</dbReference>
<dbReference type="CDD" id="cd00093">
    <property type="entry name" value="HTH_XRE"/>
    <property type="match status" value="1"/>
</dbReference>
<comment type="caution">
    <text evidence="2">The sequence shown here is derived from an EMBL/GenBank/DDBJ whole genome shotgun (WGS) entry which is preliminary data.</text>
</comment>
<reference evidence="2 3" key="1">
    <citation type="submission" date="2021-07" db="EMBL/GenBank/DDBJ databases">
        <title>Clostridium weizhouense sp. nov., an anaerobic bacterium isolated from activated sludge of Petroleum wastewater.</title>
        <authorList>
            <person name="Li Q."/>
        </authorList>
    </citation>
    <scope>NUCLEOTIDE SEQUENCE [LARGE SCALE GENOMIC DNA]</scope>
    <source>
        <strain evidence="2 3">YB-6</strain>
    </source>
</reference>
<dbReference type="SMART" id="SM00530">
    <property type="entry name" value="HTH_XRE"/>
    <property type="match status" value="1"/>
</dbReference>
<dbReference type="InterPro" id="IPR010982">
    <property type="entry name" value="Lambda_DNA-bd_dom_sf"/>
</dbReference>
<evidence type="ECO:0000313" key="2">
    <source>
        <dbReference type="EMBL" id="MBW6408795.1"/>
    </source>
</evidence>
<protein>
    <submittedName>
        <fullName evidence="2">Helix-turn-helix transcriptional regulator</fullName>
    </submittedName>
</protein>
<evidence type="ECO:0000259" key="1">
    <source>
        <dbReference type="PROSITE" id="PS50943"/>
    </source>
</evidence>